<reference evidence="2" key="1">
    <citation type="journal article" date="2019" name="Int. J. Syst. Evol. Microbiol.">
        <title>The Global Catalogue of Microorganisms (GCM) 10K type strain sequencing project: providing services to taxonomists for standard genome sequencing and annotation.</title>
        <authorList>
            <consortium name="The Broad Institute Genomics Platform"/>
            <consortium name="The Broad Institute Genome Sequencing Center for Infectious Disease"/>
            <person name="Wu L."/>
            <person name="Ma J."/>
        </authorList>
    </citation>
    <scope>NUCLEOTIDE SEQUENCE [LARGE SCALE GENOMIC DNA]</scope>
    <source>
        <strain evidence="2">KCTC 22209</strain>
    </source>
</reference>
<evidence type="ECO:0000313" key="1">
    <source>
        <dbReference type="EMBL" id="MFD2904875.1"/>
    </source>
</evidence>
<proteinExistence type="predicted"/>
<accession>A0ABW5YWH4</accession>
<gene>
    <name evidence="1" type="ORF">ACFS6I_13125</name>
</gene>
<dbReference type="Proteomes" id="UP001597509">
    <property type="component" value="Unassembled WGS sequence"/>
</dbReference>
<sequence length="84" mass="9544">MMPWYTFTPILPSCDPQDPTNYTLLGDLPPQSSESKLFFAAIQADDNCGLPHIDMMLRMEIINALELEIDTINVRLDDRNKCAN</sequence>
<protein>
    <submittedName>
        <fullName evidence="1">Uncharacterized protein</fullName>
    </submittedName>
</protein>
<name>A0ABW5YWH4_9SPHI</name>
<dbReference type="EMBL" id="JBHUPE010000005">
    <property type="protein sequence ID" value="MFD2904875.1"/>
    <property type="molecule type" value="Genomic_DNA"/>
</dbReference>
<keyword evidence="2" id="KW-1185">Reference proteome</keyword>
<comment type="caution">
    <text evidence="1">The sequence shown here is derived from an EMBL/GenBank/DDBJ whole genome shotgun (WGS) entry which is preliminary data.</text>
</comment>
<evidence type="ECO:0000313" key="2">
    <source>
        <dbReference type="Proteomes" id="UP001597509"/>
    </source>
</evidence>
<dbReference type="RefSeq" id="WP_380921213.1">
    <property type="nucleotide sequence ID" value="NZ_JBHUPE010000005.1"/>
</dbReference>
<organism evidence="1 2">
    <name type="scientific">Sphingobacterium anhuiense</name>
    <dbReference type="NCBI Taxonomy" id="493780"/>
    <lineage>
        <taxon>Bacteria</taxon>
        <taxon>Pseudomonadati</taxon>
        <taxon>Bacteroidota</taxon>
        <taxon>Sphingobacteriia</taxon>
        <taxon>Sphingobacteriales</taxon>
        <taxon>Sphingobacteriaceae</taxon>
        <taxon>Sphingobacterium</taxon>
    </lineage>
</organism>